<dbReference type="PANTHER" id="PTHR21098:SF0">
    <property type="entry name" value="RIBOFLAVIN SYNTHASE"/>
    <property type="match status" value="1"/>
</dbReference>
<feature type="domain" description="Lumazine-binding" evidence="2">
    <location>
        <begin position="31"/>
        <end position="127"/>
    </location>
</feature>
<dbReference type="GO" id="GO:0009231">
    <property type="term" value="P:riboflavin biosynthetic process"/>
    <property type="evidence" value="ECO:0007669"/>
    <property type="project" value="TreeGrafter"/>
</dbReference>
<evidence type="ECO:0000256" key="1">
    <source>
        <dbReference type="ARBA" id="ARBA00022737"/>
    </source>
</evidence>
<comment type="caution">
    <text evidence="3">The sequence shown here is derived from an EMBL/GenBank/DDBJ whole genome shotgun (WGS) entry which is preliminary data.</text>
</comment>
<feature type="non-terminal residue" evidence="3">
    <location>
        <position position="1"/>
    </location>
</feature>
<evidence type="ECO:0000313" key="3">
    <source>
        <dbReference type="EMBL" id="GAI95665.1"/>
    </source>
</evidence>
<name>X1U752_9ZZZZ</name>
<dbReference type="Gene3D" id="2.40.30.20">
    <property type="match status" value="1"/>
</dbReference>
<dbReference type="PANTHER" id="PTHR21098">
    <property type="entry name" value="RIBOFLAVIN SYNTHASE ALPHA CHAIN"/>
    <property type="match status" value="1"/>
</dbReference>
<dbReference type="CDD" id="cd00402">
    <property type="entry name" value="Riboflavin_synthase_like"/>
    <property type="match status" value="1"/>
</dbReference>
<dbReference type="InterPro" id="IPR017938">
    <property type="entry name" value="Riboflavin_synthase-like_b-brl"/>
</dbReference>
<organism evidence="3">
    <name type="scientific">marine sediment metagenome</name>
    <dbReference type="NCBI Taxonomy" id="412755"/>
    <lineage>
        <taxon>unclassified sequences</taxon>
        <taxon>metagenomes</taxon>
        <taxon>ecological metagenomes</taxon>
    </lineage>
</organism>
<dbReference type="SUPFAM" id="SSF63380">
    <property type="entry name" value="Riboflavin synthase domain-like"/>
    <property type="match status" value="1"/>
</dbReference>
<keyword evidence="1" id="KW-0677">Repeat</keyword>
<feature type="domain" description="Lumazine-binding" evidence="2">
    <location>
        <begin position="1"/>
        <end position="30"/>
    </location>
</feature>
<dbReference type="InterPro" id="IPR026017">
    <property type="entry name" value="Lumazine-bd_dom"/>
</dbReference>
<accession>X1U752</accession>
<dbReference type="PROSITE" id="PS51177">
    <property type="entry name" value="LUMAZINE_BIND"/>
    <property type="match status" value="2"/>
</dbReference>
<dbReference type="Pfam" id="PF00677">
    <property type="entry name" value="Lum_binding"/>
    <property type="match status" value="1"/>
</dbReference>
<dbReference type="InterPro" id="IPR001783">
    <property type="entry name" value="Lumazine-bd"/>
</dbReference>
<dbReference type="GO" id="GO:0004746">
    <property type="term" value="F:riboflavin synthase activity"/>
    <property type="evidence" value="ECO:0007669"/>
    <property type="project" value="TreeGrafter"/>
</dbReference>
<dbReference type="AlphaFoldDB" id="X1U752"/>
<proteinExistence type="predicted"/>
<gene>
    <name evidence="3" type="ORF">S12H4_33086</name>
</gene>
<protein>
    <recommendedName>
        <fullName evidence="2">Lumazine-binding domain-containing protein</fullName>
    </recommendedName>
</protein>
<reference evidence="3" key="1">
    <citation type="journal article" date="2014" name="Front. Microbiol.">
        <title>High frequency of phylogenetically diverse reductive dehalogenase-homologous genes in deep subseafloor sedimentary metagenomes.</title>
        <authorList>
            <person name="Kawai M."/>
            <person name="Futagami T."/>
            <person name="Toyoda A."/>
            <person name="Takaki Y."/>
            <person name="Nishi S."/>
            <person name="Hori S."/>
            <person name="Arai W."/>
            <person name="Tsubouchi T."/>
            <person name="Morono Y."/>
            <person name="Uchiyama I."/>
            <person name="Ito T."/>
            <person name="Fujiyama A."/>
            <person name="Inagaki F."/>
            <person name="Takami H."/>
        </authorList>
    </citation>
    <scope>NUCLEOTIDE SEQUENCE</scope>
    <source>
        <strain evidence="3">Expedition CK06-06</strain>
    </source>
</reference>
<sequence length="147" mass="15627">LTKSNLGKLKPSSPVNVELALKATGRLGGHIVQGHIDGAATIKAINKQGQFADIKFAAGEELLEQMVVKGSVAVDGISLTIASMDENGFSAAIIPETLKKTTLGEAKIGDTVNIETDIIVKTIKKQLEKILPRKQPLTVENLKQLGF</sequence>
<dbReference type="EMBL" id="BARW01019471">
    <property type="protein sequence ID" value="GAI95665.1"/>
    <property type="molecule type" value="Genomic_DNA"/>
</dbReference>
<evidence type="ECO:0000259" key="2">
    <source>
        <dbReference type="PROSITE" id="PS51177"/>
    </source>
</evidence>
<dbReference type="InterPro" id="IPR023366">
    <property type="entry name" value="ATP_synth_asu-like_sf"/>
</dbReference>